<protein>
    <submittedName>
        <fullName evidence="1">Uncharacterized protein</fullName>
    </submittedName>
</protein>
<proteinExistence type="predicted"/>
<evidence type="ECO:0000313" key="2">
    <source>
        <dbReference type="Proteomes" id="UP000068250"/>
    </source>
</evidence>
<accession>A0A0U5F1S6</accession>
<organism evidence="1 2">
    <name type="scientific">Acetobacter ghanensis</name>
    <dbReference type="NCBI Taxonomy" id="431306"/>
    <lineage>
        <taxon>Bacteria</taxon>
        <taxon>Pseudomonadati</taxon>
        <taxon>Pseudomonadota</taxon>
        <taxon>Alphaproteobacteria</taxon>
        <taxon>Acetobacterales</taxon>
        <taxon>Acetobacteraceae</taxon>
        <taxon>Acetobacter</taxon>
    </lineage>
</organism>
<dbReference type="EMBL" id="LN609302">
    <property type="protein sequence ID" value="CEF53245.1"/>
    <property type="molecule type" value="Genomic_DNA"/>
</dbReference>
<reference evidence="2" key="1">
    <citation type="submission" date="2014-09" db="EMBL/GenBank/DDBJ databases">
        <authorList>
            <person name="Illeghems K.G."/>
        </authorList>
    </citation>
    <scope>NUCLEOTIDE SEQUENCE [LARGE SCALE GENOMIC DNA]</scope>
    <source>
        <strain evidence="2">LMG 23848T</strain>
    </source>
</reference>
<gene>
    <name evidence="1" type="ORF">AGA_108</name>
</gene>
<dbReference type="Proteomes" id="UP000068250">
    <property type="component" value="Chromosome I"/>
</dbReference>
<dbReference type="AlphaFoldDB" id="A0A0U5F1S6"/>
<sequence>MGKPWLFRRNAERRPPGAQMATIQGLWHNLRAGTSAFHPVTAQSPHTPCGVSPRAFAPLPGIRAACICDAGIHHFHPRTSGAATAPIYGQEGGRSYLWQTISYRRSFKQGK</sequence>
<dbReference type="STRING" id="431306.AGA_108"/>
<evidence type="ECO:0000313" key="1">
    <source>
        <dbReference type="EMBL" id="CEF53245.1"/>
    </source>
</evidence>
<name>A0A0U5F1S6_9PROT</name>